<dbReference type="NCBIfam" id="TIGR00043">
    <property type="entry name" value="rRNA maturation RNase YbeY"/>
    <property type="match status" value="1"/>
</dbReference>
<keyword evidence="3 8" id="KW-0540">Nuclease</keyword>
<dbReference type="HAMAP" id="MF_00009">
    <property type="entry name" value="Endoribonucl_YbeY"/>
    <property type="match status" value="1"/>
</dbReference>
<evidence type="ECO:0000256" key="7">
    <source>
        <dbReference type="ARBA" id="ARBA00022833"/>
    </source>
</evidence>
<keyword evidence="7 8" id="KW-0862">Zinc</keyword>
<dbReference type="RefSeq" id="WP_169209369.1">
    <property type="nucleotide sequence ID" value="NZ_JAATNW010000001.1"/>
</dbReference>
<evidence type="ECO:0000256" key="1">
    <source>
        <dbReference type="ARBA" id="ARBA00010875"/>
    </source>
</evidence>
<dbReference type="PANTHER" id="PTHR46986">
    <property type="entry name" value="ENDORIBONUCLEASE YBEY, CHLOROPLASTIC"/>
    <property type="match status" value="1"/>
</dbReference>
<evidence type="ECO:0000256" key="5">
    <source>
        <dbReference type="ARBA" id="ARBA00022759"/>
    </source>
</evidence>
<keyword evidence="6 8" id="KW-0378">Hydrolase</keyword>
<proteinExistence type="inferred from homology"/>
<gene>
    <name evidence="8 9" type="primary">ybeY</name>
    <name evidence="9" type="ORF">HCJ96_02155</name>
</gene>
<dbReference type="Gene3D" id="3.40.390.30">
    <property type="entry name" value="Metalloproteases ('zincins'), catalytic domain"/>
    <property type="match status" value="1"/>
</dbReference>
<keyword evidence="2 8" id="KW-0690">Ribosome biogenesis</keyword>
<comment type="function">
    <text evidence="8">Single strand-specific metallo-endoribonuclease involved in late-stage 70S ribosome quality control and in maturation of the 3' terminus of the 16S rRNA.</text>
</comment>
<sequence length="156" mass="17802">MNAIVDYQVACENSFYEKNFPSTTEVERWVSAVLKHLQISQHELTVRFVDNDESQALNQTYRGIDKPTNVLSFPFEAPPGVSLNLLGDLVICAPVIEREAHEQKKTIIHHYAHMIVHGTLHLLGYDHIENDDAETMEALEIHILSQLGIDDPYQEH</sequence>
<comment type="subcellular location">
    <subcellularLocation>
        <location evidence="8">Cytoplasm</location>
    </subcellularLocation>
</comment>
<comment type="similarity">
    <text evidence="1 8">Belongs to the endoribonuclease YbeY family.</text>
</comment>
<dbReference type="Proteomes" id="UP000709336">
    <property type="component" value="Unassembled WGS sequence"/>
</dbReference>
<protein>
    <recommendedName>
        <fullName evidence="8">Endoribonuclease YbeY</fullName>
        <ecNumber evidence="8">3.1.-.-</ecNumber>
    </recommendedName>
</protein>
<dbReference type="InterPro" id="IPR023091">
    <property type="entry name" value="MetalPrtase_cat_dom_sf_prd"/>
</dbReference>
<feature type="binding site" evidence="8">
    <location>
        <position position="121"/>
    </location>
    <ligand>
        <name>Zn(2+)</name>
        <dbReference type="ChEBI" id="CHEBI:29105"/>
        <note>catalytic</note>
    </ligand>
</feature>
<dbReference type="PROSITE" id="PS01306">
    <property type="entry name" value="UPF0054"/>
    <property type="match status" value="1"/>
</dbReference>
<dbReference type="InterPro" id="IPR020549">
    <property type="entry name" value="YbeY_CS"/>
</dbReference>
<feature type="binding site" evidence="8">
    <location>
        <position position="117"/>
    </location>
    <ligand>
        <name>Zn(2+)</name>
        <dbReference type="ChEBI" id="CHEBI:29105"/>
        <note>catalytic</note>
    </ligand>
</feature>
<evidence type="ECO:0000256" key="3">
    <source>
        <dbReference type="ARBA" id="ARBA00022722"/>
    </source>
</evidence>
<keyword evidence="10" id="KW-1185">Reference proteome</keyword>
<reference evidence="9 10" key="1">
    <citation type="submission" date="2020-03" db="EMBL/GenBank/DDBJ databases">
        <title>Alteromonas ponticola sp. nov., isolated from seawater.</title>
        <authorList>
            <person name="Yoon J.-H."/>
            <person name="Kim Y.-O."/>
        </authorList>
    </citation>
    <scope>NUCLEOTIDE SEQUENCE [LARGE SCALE GENOMIC DNA]</scope>
    <source>
        <strain evidence="9 10">MYP5</strain>
    </source>
</reference>
<organism evidence="9 10">
    <name type="scientific">Alteromonas ponticola</name>
    <dbReference type="NCBI Taxonomy" id="2720613"/>
    <lineage>
        <taxon>Bacteria</taxon>
        <taxon>Pseudomonadati</taxon>
        <taxon>Pseudomonadota</taxon>
        <taxon>Gammaproteobacteria</taxon>
        <taxon>Alteromonadales</taxon>
        <taxon>Alteromonadaceae</taxon>
        <taxon>Alteromonas/Salinimonas group</taxon>
        <taxon>Alteromonas</taxon>
    </lineage>
</organism>
<dbReference type="PANTHER" id="PTHR46986:SF1">
    <property type="entry name" value="ENDORIBONUCLEASE YBEY, CHLOROPLASTIC"/>
    <property type="match status" value="1"/>
</dbReference>
<keyword evidence="8" id="KW-0963">Cytoplasm</keyword>
<keyword evidence="8" id="KW-0698">rRNA processing</keyword>
<evidence type="ECO:0000256" key="8">
    <source>
        <dbReference type="HAMAP-Rule" id="MF_00009"/>
    </source>
</evidence>
<evidence type="ECO:0000256" key="4">
    <source>
        <dbReference type="ARBA" id="ARBA00022723"/>
    </source>
</evidence>
<evidence type="ECO:0000313" key="9">
    <source>
        <dbReference type="EMBL" id="NMH58822.1"/>
    </source>
</evidence>
<dbReference type="InterPro" id="IPR002036">
    <property type="entry name" value="YbeY"/>
</dbReference>
<keyword evidence="5 8" id="KW-0255">Endonuclease</keyword>
<dbReference type="SUPFAM" id="SSF55486">
    <property type="entry name" value="Metalloproteases ('zincins'), catalytic domain"/>
    <property type="match status" value="1"/>
</dbReference>
<name>A0ABX1R162_9ALTE</name>
<comment type="caution">
    <text evidence="9">The sequence shown here is derived from an EMBL/GenBank/DDBJ whole genome shotgun (WGS) entry which is preliminary data.</text>
</comment>
<evidence type="ECO:0000313" key="10">
    <source>
        <dbReference type="Proteomes" id="UP000709336"/>
    </source>
</evidence>
<accession>A0ABX1R162</accession>
<evidence type="ECO:0000256" key="6">
    <source>
        <dbReference type="ARBA" id="ARBA00022801"/>
    </source>
</evidence>
<keyword evidence="4 8" id="KW-0479">Metal-binding</keyword>
<dbReference type="Pfam" id="PF02130">
    <property type="entry name" value="YbeY"/>
    <property type="match status" value="1"/>
</dbReference>
<evidence type="ECO:0000256" key="2">
    <source>
        <dbReference type="ARBA" id="ARBA00022517"/>
    </source>
</evidence>
<comment type="cofactor">
    <cofactor evidence="8">
        <name>Zn(2+)</name>
        <dbReference type="ChEBI" id="CHEBI:29105"/>
    </cofactor>
    <text evidence="8">Binds 1 zinc ion.</text>
</comment>
<dbReference type="EMBL" id="JAATNW010000001">
    <property type="protein sequence ID" value="NMH58822.1"/>
    <property type="molecule type" value="Genomic_DNA"/>
</dbReference>
<dbReference type="EC" id="3.1.-.-" evidence="8"/>
<feature type="binding site" evidence="8">
    <location>
        <position position="127"/>
    </location>
    <ligand>
        <name>Zn(2+)</name>
        <dbReference type="ChEBI" id="CHEBI:29105"/>
        <note>catalytic</note>
    </ligand>
</feature>